<evidence type="ECO:0000313" key="3">
    <source>
        <dbReference type="Proteomes" id="UP000447434"/>
    </source>
</evidence>
<feature type="transmembrane region" description="Helical" evidence="1">
    <location>
        <begin position="26"/>
        <end position="44"/>
    </location>
</feature>
<dbReference type="Proteomes" id="UP000447434">
    <property type="component" value="Chromosome 6"/>
</dbReference>
<reference evidence="3" key="1">
    <citation type="journal article" date="2020" name="Nat. Commun.">
        <title>Genome sequence of the cluster root forming white lupin.</title>
        <authorList>
            <person name="Hufnagel B."/>
            <person name="Marques A."/>
            <person name="Soriano A."/>
            <person name="Marques L."/>
            <person name="Divol F."/>
            <person name="Doumas P."/>
            <person name="Sallet E."/>
            <person name="Mancinotti D."/>
            <person name="Carrere S."/>
            <person name="Marande W."/>
            <person name="Arribat S."/>
            <person name="Keller J."/>
            <person name="Huneau C."/>
            <person name="Blein T."/>
            <person name="Aime D."/>
            <person name="Laguerre M."/>
            <person name="Taylor J."/>
            <person name="Schubert V."/>
            <person name="Nelson M."/>
            <person name="Geu-Flores F."/>
            <person name="Crespi M."/>
            <person name="Gallardo-Guerrero K."/>
            <person name="Delaux P.-M."/>
            <person name="Salse J."/>
            <person name="Berges H."/>
            <person name="Guyot R."/>
            <person name="Gouzy J."/>
            <person name="Peret B."/>
        </authorList>
    </citation>
    <scope>NUCLEOTIDE SEQUENCE [LARGE SCALE GENOMIC DNA]</scope>
    <source>
        <strain evidence="3">cv. Amiga</strain>
    </source>
</reference>
<keyword evidence="1" id="KW-1133">Transmembrane helix</keyword>
<proteinExistence type="predicted"/>
<name>A0A6A4QGY9_LUPAL</name>
<accession>A0A6A4QGY9</accession>
<keyword evidence="1" id="KW-0472">Membrane</keyword>
<keyword evidence="3" id="KW-1185">Reference proteome</keyword>
<keyword evidence="1" id="KW-0812">Transmembrane</keyword>
<sequence>MYNNFTHFPFPSLFKYLCHLLQGKRIHHFSFIFFFVFIIFLYIFHIHSHHLSPLILCHSTPHPRVFHPQFSKLFIIPKNPNSSFPSSPILKSSSL</sequence>
<dbReference type="AlphaFoldDB" id="A0A6A4QGY9"/>
<evidence type="ECO:0000313" key="2">
    <source>
        <dbReference type="EMBL" id="KAE9612504.1"/>
    </source>
</evidence>
<comment type="caution">
    <text evidence="2">The sequence shown here is derived from an EMBL/GenBank/DDBJ whole genome shotgun (WGS) entry which is preliminary data.</text>
</comment>
<organism evidence="2 3">
    <name type="scientific">Lupinus albus</name>
    <name type="common">White lupine</name>
    <name type="synonym">Lupinus termis</name>
    <dbReference type="NCBI Taxonomy" id="3870"/>
    <lineage>
        <taxon>Eukaryota</taxon>
        <taxon>Viridiplantae</taxon>
        <taxon>Streptophyta</taxon>
        <taxon>Embryophyta</taxon>
        <taxon>Tracheophyta</taxon>
        <taxon>Spermatophyta</taxon>
        <taxon>Magnoliopsida</taxon>
        <taxon>eudicotyledons</taxon>
        <taxon>Gunneridae</taxon>
        <taxon>Pentapetalae</taxon>
        <taxon>rosids</taxon>
        <taxon>fabids</taxon>
        <taxon>Fabales</taxon>
        <taxon>Fabaceae</taxon>
        <taxon>Papilionoideae</taxon>
        <taxon>50 kb inversion clade</taxon>
        <taxon>genistoids sensu lato</taxon>
        <taxon>core genistoids</taxon>
        <taxon>Genisteae</taxon>
        <taxon>Lupinus</taxon>
    </lineage>
</organism>
<gene>
    <name evidence="2" type="ORF">Lalb_Chr06g0173801</name>
</gene>
<protein>
    <submittedName>
        <fullName evidence="2">Uncharacterized protein</fullName>
    </submittedName>
</protein>
<dbReference type="EMBL" id="WOCE01000006">
    <property type="protein sequence ID" value="KAE9612504.1"/>
    <property type="molecule type" value="Genomic_DNA"/>
</dbReference>
<evidence type="ECO:0000256" key="1">
    <source>
        <dbReference type="SAM" id="Phobius"/>
    </source>
</evidence>